<reference evidence="1 2" key="1">
    <citation type="journal article" date="2025" name="Microbiol. Resour. Announc.">
        <title>Draft genome sequences for Neonectria magnoliae and Neonectria punicea, canker pathogens of Liriodendron tulipifera and Acer saccharum in West Virginia.</title>
        <authorList>
            <person name="Petronek H.M."/>
            <person name="Kasson M.T."/>
            <person name="Metheny A.M."/>
            <person name="Stauder C.M."/>
            <person name="Lovett B."/>
            <person name="Lynch S.C."/>
            <person name="Garnas J.R."/>
            <person name="Kasson L.R."/>
            <person name="Stajich J.E."/>
        </authorList>
    </citation>
    <scope>NUCLEOTIDE SEQUENCE [LARGE SCALE GENOMIC DNA]</scope>
    <source>
        <strain evidence="1 2">NRRL 64653</strain>
    </source>
</reference>
<dbReference type="Proteomes" id="UP001498476">
    <property type="component" value="Unassembled WGS sequence"/>
</dbReference>
<name>A0ABR1GP70_9HYPO</name>
<evidence type="ECO:0000313" key="2">
    <source>
        <dbReference type="Proteomes" id="UP001498476"/>
    </source>
</evidence>
<sequence>MAKLDKVVKCMNSLLENGHPPLKLWASATGRCTSFCLKVSHGLEHLGGVHQDTFRCGVFDINHHRLSRCVNTGIVIDSSSQDGAFVVPTTGEWITFKDSKLEYRFLGGLLSTNDKKANPKRHEHKIKSSNKTMSYIRAMSQCLVEIAASAPVVSLFRSIDANGSPKYHGLLKWVITGTEAAEKYLLLVGTRTDDKKETHKREIKWGQKDASKASDKAQWDADGWKDVHRLIWEAMNKAYGYPVLKETGAPLSE</sequence>
<comment type="caution">
    <text evidence="1">The sequence shown here is derived from an EMBL/GenBank/DDBJ whole genome shotgun (WGS) entry which is preliminary data.</text>
</comment>
<protein>
    <submittedName>
        <fullName evidence="1">Uncharacterized protein</fullName>
    </submittedName>
</protein>
<proteinExistence type="predicted"/>
<keyword evidence="2" id="KW-1185">Reference proteome</keyword>
<dbReference type="EMBL" id="JAZAVJ010000233">
    <property type="protein sequence ID" value="KAK7403705.1"/>
    <property type="molecule type" value="Genomic_DNA"/>
</dbReference>
<gene>
    <name evidence="1" type="ORF">QQX98_010508</name>
</gene>
<evidence type="ECO:0000313" key="1">
    <source>
        <dbReference type="EMBL" id="KAK7403705.1"/>
    </source>
</evidence>
<organism evidence="1 2">
    <name type="scientific">Neonectria punicea</name>
    <dbReference type="NCBI Taxonomy" id="979145"/>
    <lineage>
        <taxon>Eukaryota</taxon>
        <taxon>Fungi</taxon>
        <taxon>Dikarya</taxon>
        <taxon>Ascomycota</taxon>
        <taxon>Pezizomycotina</taxon>
        <taxon>Sordariomycetes</taxon>
        <taxon>Hypocreomycetidae</taxon>
        <taxon>Hypocreales</taxon>
        <taxon>Nectriaceae</taxon>
        <taxon>Neonectria</taxon>
    </lineage>
</organism>
<accession>A0ABR1GP70</accession>